<feature type="domain" description="Nucleotidyl transferase" evidence="10">
    <location>
        <begin position="23"/>
        <end position="143"/>
    </location>
</feature>
<dbReference type="Pfam" id="PF25087">
    <property type="entry name" value="GMPPB_C"/>
    <property type="match status" value="1"/>
</dbReference>
<evidence type="ECO:0000313" key="13">
    <source>
        <dbReference type="EMBL" id="SPR00913.1"/>
    </source>
</evidence>
<evidence type="ECO:0000256" key="8">
    <source>
        <dbReference type="ARBA" id="ARBA00045373"/>
    </source>
</evidence>
<sequence>MDPDAVRFVEFDAVLLALDDRSNLHPVSETVPLPAMPLGNVPLVVFPLYQIAQAGFESCIVVVSQSAHAAVSAALRHVMDDIPMKIRVEHVPNNIGSAEALRKVRGYIDHDFLLVDTDIICTMPLLELADLHRTRVAGATVLLHRMQLPDGESARQRRTALAADMTRHYVAMDGDRLVYLRLAADIESDQTFSLGPSILQQAGGSLTVQTRIQTTGIAILAHWVLDVLDAKKGITDVYRELIPYLVQKQFARPFPFDDLLGDQSDIQLARTMSYMFEPDSDPINGCYALVMPDQYYCTRINSLPAYARANLVLCSASQAHWALVHRGNRADDPAHAHAKISKSLIAANVHIGEGAVLRDSVIGPGCSVGPNAVVTRSVLLDGAHVAASCCVESSVIGQQSRLQEQSSVANSTIGSSYTIEADLVIKDDILFNEAA</sequence>
<dbReference type="PANTHER" id="PTHR45989">
    <property type="entry name" value="TRANSLATION INITIATION FACTOR EIF-2B SUBUNIT GAMMA"/>
    <property type="match status" value="1"/>
</dbReference>
<name>A0A0G4J0U0_PLABS</name>
<dbReference type="Pfam" id="PF00483">
    <property type="entry name" value="NTP_transferase"/>
    <property type="match status" value="1"/>
</dbReference>
<dbReference type="InterPro" id="IPR029044">
    <property type="entry name" value="Nucleotide-diphossugar_trans"/>
</dbReference>
<dbReference type="STRING" id="37360.A0A0G4J0U0"/>
<dbReference type="GO" id="GO:0005851">
    <property type="term" value="C:eukaryotic translation initiation factor 2B complex"/>
    <property type="evidence" value="ECO:0007669"/>
    <property type="project" value="TreeGrafter"/>
</dbReference>
<dbReference type="AlphaFoldDB" id="A0A0G4J0U0"/>
<evidence type="ECO:0000256" key="6">
    <source>
        <dbReference type="ARBA" id="ARBA00044196"/>
    </source>
</evidence>
<dbReference type="GO" id="GO:0005829">
    <property type="term" value="C:cytosol"/>
    <property type="evidence" value="ECO:0007669"/>
    <property type="project" value="UniProtKB-SubCell"/>
</dbReference>
<evidence type="ECO:0000256" key="3">
    <source>
        <dbReference type="ARBA" id="ARBA00022490"/>
    </source>
</evidence>
<evidence type="ECO:0000256" key="2">
    <source>
        <dbReference type="ARBA" id="ARBA00007878"/>
    </source>
</evidence>
<dbReference type="EMBL" id="OVEO01000015">
    <property type="protein sequence ID" value="SPR00913.1"/>
    <property type="molecule type" value="Genomic_DNA"/>
</dbReference>
<keyword evidence="13" id="KW-0496">Mitochondrion</keyword>
<proteinExistence type="inferred from homology"/>
<keyword evidence="4" id="KW-0396">Initiation factor</keyword>
<comment type="subunit">
    <text evidence="9">Component of the translation initiation factor 2B (eIF2B) complex which is a heterodecamer of two sets of five different subunits: alpha, beta, gamma, delta and epsilon. Subunits alpha, beta and delta comprise a regulatory subcomplex and subunits epsilon and gamma comprise a catalytic subcomplex. Within the complex, the hexameric regulatory complex resides at the center, with the two heterodimeric catalytic subcomplexes bound on opposite sides.</text>
</comment>
<dbReference type="SUPFAM" id="SSF53448">
    <property type="entry name" value="Nucleotide-diphospho-sugar transferases"/>
    <property type="match status" value="1"/>
</dbReference>
<gene>
    <name evidence="12" type="ORF">PBRA_008482</name>
    <name evidence="13" type="ORF">PLBR_LOCUS8128</name>
</gene>
<dbReference type="Gene3D" id="2.160.10.10">
    <property type="entry name" value="Hexapeptide repeat proteins"/>
    <property type="match status" value="1"/>
</dbReference>
<keyword evidence="3" id="KW-0963">Cytoplasm</keyword>
<comment type="function">
    <text evidence="8">Acts as a component of the translation initiation factor 2B (eIF2B) complex, which catalyzes the exchange of GDP for GTP on the eukaryotic initiation factor 2 (eIF2) complex gamma subunit. Its guanine nucleotide exchange factor activity is repressed when bound to eIF2 complex phosphorylated on the alpha subunit, thereby limiting the amount of methionyl-initiator methionine tRNA available to the ribosome and consequently global translation is repressed.</text>
</comment>
<dbReference type="PANTHER" id="PTHR45989:SF1">
    <property type="entry name" value="TRANSLATION INITIATION FACTOR EIF-2B SUBUNIT GAMMA"/>
    <property type="match status" value="1"/>
</dbReference>
<evidence type="ECO:0000259" key="10">
    <source>
        <dbReference type="Pfam" id="PF00483"/>
    </source>
</evidence>
<comment type="similarity">
    <text evidence="2">Belongs to the eIF-2B gamma/epsilon subunits family.</text>
</comment>
<evidence type="ECO:0000256" key="7">
    <source>
        <dbReference type="ARBA" id="ARBA00044229"/>
    </source>
</evidence>
<evidence type="ECO:0000313" key="12">
    <source>
        <dbReference type="EMBL" id="CEP01170.1"/>
    </source>
</evidence>
<dbReference type="Gene3D" id="3.90.550.10">
    <property type="entry name" value="Spore Coat Polysaccharide Biosynthesis Protein SpsA, Chain A"/>
    <property type="match status" value="1"/>
</dbReference>
<dbReference type="OrthoDB" id="10250549at2759"/>
<dbReference type="Proteomes" id="UP000290189">
    <property type="component" value="Unassembled WGS sequence"/>
</dbReference>
<evidence type="ECO:0000313" key="14">
    <source>
        <dbReference type="Proteomes" id="UP000039324"/>
    </source>
</evidence>
<dbReference type="InterPro" id="IPR051960">
    <property type="entry name" value="eIF2B_gamma"/>
</dbReference>
<evidence type="ECO:0000256" key="4">
    <source>
        <dbReference type="ARBA" id="ARBA00022540"/>
    </source>
</evidence>
<reference evidence="12 14" key="1">
    <citation type="submission" date="2015-02" db="EMBL/GenBank/DDBJ databases">
        <authorList>
            <person name="Chooi Y.-H."/>
        </authorList>
    </citation>
    <scope>NUCLEOTIDE SEQUENCE [LARGE SCALE GENOMIC DNA]</scope>
    <source>
        <strain evidence="12">E3</strain>
    </source>
</reference>
<dbReference type="GO" id="GO:0003743">
    <property type="term" value="F:translation initiation factor activity"/>
    <property type="evidence" value="ECO:0007669"/>
    <property type="project" value="UniProtKB-KW"/>
</dbReference>
<comment type="subcellular location">
    <subcellularLocation>
        <location evidence="1">Cytoplasm</location>
        <location evidence="1">Cytosol</location>
    </subcellularLocation>
</comment>
<reference evidence="13 15" key="2">
    <citation type="submission" date="2018-03" db="EMBL/GenBank/DDBJ databases">
        <authorList>
            <person name="Fogelqvist J."/>
        </authorList>
    </citation>
    <scope>NUCLEOTIDE SEQUENCE [LARGE SCALE GENOMIC DNA]</scope>
</reference>
<dbReference type="EMBL" id="CDSF01000111">
    <property type="protein sequence ID" value="CEP01170.1"/>
    <property type="molecule type" value="Genomic_DNA"/>
</dbReference>
<keyword evidence="14" id="KW-1185">Reference proteome</keyword>
<evidence type="ECO:0000256" key="9">
    <source>
        <dbReference type="ARBA" id="ARBA00046432"/>
    </source>
</evidence>
<evidence type="ECO:0000256" key="1">
    <source>
        <dbReference type="ARBA" id="ARBA00004514"/>
    </source>
</evidence>
<keyword evidence="5" id="KW-0648">Protein biosynthesis</keyword>
<dbReference type="GO" id="GO:0002183">
    <property type="term" value="P:cytoplasmic translational initiation"/>
    <property type="evidence" value="ECO:0007669"/>
    <property type="project" value="TreeGrafter"/>
</dbReference>
<dbReference type="Proteomes" id="UP000039324">
    <property type="component" value="Unassembled WGS sequence"/>
</dbReference>
<organism evidence="12 14">
    <name type="scientific">Plasmodiophora brassicae</name>
    <name type="common">Clubroot disease agent</name>
    <dbReference type="NCBI Taxonomy" id="37360"/>
    <lineage>
        <taxon>Eukaryota</taxon>
        <taxon>Sar</taxon>
        <taxon>Rhizaria</taxon>
        <taxon>Endomyxa</taxon>
        <taxon>Phytomyxea</taxon>
        <taxon>Plasmodiophorida</taxon>
        <taxon>Plasmodiophoridae</taxon>
        <taxon>Plasmodiophora</taxon>
    </lineage>
</organism>
<protein>
    <recommendedName>
        <fullName evidence="6">Translation initiation factor eIF2B subunit gamma</fullName>
    </recommendedName>
    <alternativeName>
        <fullName evidence="7">eIF2B GDP-GTP exchange factor subunit gamma</fullName>
    </alternativeName>
</protein>
<feature type="domain" description="Mannose-1-phosphate guanyltransferase C-terminal" evidence="11">
    <location>
        <begin position="342"/>
        <end position="429"/>
    </location>
</feature>
<accession>A0A0G4J0U0</accession>
<evidence type="ECO:0000313" key="15">
    <source>
        <dbReference type="Proteomes" id="UP000290189"/>
    </source>
</evidence>
<geneLocation type="mitochondrion" evidence="13"/>
<dbReference type="OMA" id="NCVINPK"/>
<dbReference type="InterPro" id="IPR056729">
    <property type="entry name" value="GMPPB_C"/>
</dbReference>
<dbReference type="GO" id="GO:0005085">
    <property type="term" value="F:guanyl-nucleotide exchange factor activity"/>
    <property type="evidence" value="ECO:0007669"/>
    <property type="project" value="TreeGrafter"/>
</dbReference>
<evidence type="ECO:0000259" key="11">
    <source>
        <dbReference type="Pfam" id="PF25087"/>
    </source>
</evidence>
<dbReference type="InterPro" id="IPR005835">
    <property type="entry name" value="NTP_transferase_dom"/>
</dbReference>
<evidence type="ECO:0000256" key="5">
    <source>
        <dbReference type="ARBA" id="ARBA00022917"/>
    </source>
</evidence>